<evidence type="ECO:0000313" key="3">
    <source>
        <dbReference type="Proteomes" id="UP000092993"/>
    </source>
</evidence>
<organism evidence="2 3">
    <name type="scientific">Grifola frondosa</name>
    <name type="common">Maitake</name>
    <name type="synonym">Polyporus frondosus</name>
    <dbReference type="NCBI Taxonomy" id="5627"/>
    <lineage>
        <taxon>Eukaryota</taxon>
        <taxon>Fungi</taxon>
        <taxon>Dikarya</taxon>
        <taxon>Basidiomycota</taxon>
        <taxon>Agaricomycotina</taxon>
        <taxon>Agaricomycetes</taxon>
        <taxon>Polyporales</taxon>
        <taxon>Grifolaceae</taxon>
        <taxon>Grifola</taxon>
    </lineage>
</organism>
<evidence type="ECO:0000313" key="2">
    <source>
        <dbReference type="EMBL" id="OBZ75141.1"/>
    </source>
</evidence>
<gene>
    <name evidence="2" type="ORF">A0H81_04442</name>
</gene>
<protein>
    <submittedName>
        <fullName evidence="2">Uncharacterized protein</fullName>
    </submittedName>
</protein>
<dbReference type="EMBL" id="LUGG01000004">
    <property type="protein sequence ID" value="OBZ75141.1"/>
    <property type="molecule type" value="Genomic_DNA"/>
</dbReference>
<evidence type="ECO:0000256" key="1">
    <source>
        <dbReference type="SAM" id="MobiDB-lite"/>
    </source>
</evidence>
<dbReference type="AlphaFoldDB" id="A0A1C7MDZ5"/>
<comment type="caution">
    <text evidence="2">The sequence shown here is derived from an EMBL/GenBank/DDBJ whole genome shotgun (WGS) entry which is preliminary data.</text>
</comment>
<reference evidence="2 3" key="1">
    <citation type="submission" date="2016-03" db="EMBL/GenBank/DDBJ databases">
        <title>Whole genome sequencing of Grifola frondosa 9006-11.</title>
        <authorList>
            <person name="Min B."/>
            <person name="Park H."/>
            <person name="Kim J.-G."/>
            <person name="Cho H."/>
            <person name="Oh Y.-L."/>
            <person name="Kong W.-S."/>
            <person name="Choi I.-G."/>
        </authorList>
    </citation>
    <scope>NUCLEOTIDE SEQUENCE [LARGE SCALE GENOMIC DNA]</scope>
    <source>
        <strain evidence="2 3">9006-11</strain>
    </source>
</reference>
<accession>A0A1C7MDZ5</accession>
<dbReference type="Proteomes" id="UP000092993">
    <property type="component" value="Unassembled WGS sequence"/>
</dbReference>
<name>A0A1C7MDZ5_GRIFR</name>
<sequence length="152" mass="16930">MVAYFVDGQFPSELHAVFGAEDEANCEDMPFTERESGGTLRGRAEGRRGYWLSRIGGLRRTSSIGLDGKLRVAPRDCVSLDSHTILTVCSRSSLLQNAQRISLRARRHVSTSSRVPDSPARRNPAKKTPSRTIAASYWKNAVPRLRRMIVTT</sequence>
<feature type="region of interest" description="Disordered" evidence="1">
    <location>
        <begin position="106"/>
        <end position="130"/>
    </location>
</feature>
<keyword evidence="3" id="KW-1185">Reference proteome</keyword>
<proteinExistence type="predicted"/>